<feature type="domain" description="SH3b" evidence="2">
    <location>
        <begin position="24"/>
        <end position="87"/>
    </location>
</feature>
<dbReference type="OrthoDB" id="102964at2"/>
<dbReference type="RefSeq" id="WP_089271182.1">
    <property type="nucleotide sequence ID" value="NZ_FZNN01000011.1"/>
</dbReference>
<dbReference type="Proteomes" id="UP000198417">
    <property type="component" value="Unassembled WGS sequence"/>
</dbReference>
<feature type="chain" id="PRO_5012466866" evidence="1">
    <location>
        <begin position="24"/>
        <end position="220"/>
    </location>
</feature>
<sequence length="220" mass="22659">MKLKQIALFSTAIISIAASPALAGMSANATTELNFRSGPGSQYEIQGVIPADAEVDVVGCLDNGEWCEVNFDGQEGWAYSAYLTTPVENEPVVLYQAPKTVEIETVTYDEGNKAAGGAAGATIGAAAGALLIGGPAALAAGAIIGAATGASSAVDETTVTYVRENPVEPVYLSGEVAVGAGIPDSVQVYEVPEQQYSYVNVNGQTVVVDSDSRRIVRVIR</sequence>
<dbReference type="SMART" id="SM00287">
    <property type="entry name" value="SH3b"/>
    <property type="match status" value="1"/>
</dbReference>
<dbReference type="Gene3D" id="2.30.30.40">
    <property type="entry name" value="SH3 Domains"/>
    <property type="match status" value="1"/>
</dbReference>
<dbReference type="InterPro" id="IPR003646">
    <property type="entry name" value="SH3-like_bac-type"/>
</dbReference>
<organism evidence="3 4">
    <name type="scientific">Puniceibacterium sediminis</name>
    <dbReference type="NCBI Taxonomy" id="1608407"/>
    <lineage>
        <taxon>Bacteria</taxon>
        <taxon>Pseudomonadati</taxon>
        <taxon>Pseudomonadota</taxon>
        <taxon>Alphaproteobacteria</taxon>
        <taxon>Rhodobacterales</taxon>
        <taxon>Paracoccaceae</taxon>
        <taxon>Puniceibacterium</taxon>
    </lineage>
</organism>
<dbReference type="InterPro" id="IPR009642">
    <property type="entry name" value="DUF1236"/>
</dbReference>
<feature type="signal peptide" evidence="1">
    <location>
        <begin position="1"/>
        <end position="23"/>
    </location>
</feature>
<proteinExistence type="predicted"/>
<evidence type="ECO:0000256" key="1">
    <source>
        <dbReference type="SAM" id="SignalP"/>
    </source>
</evidence>
<dbReference type="AlphaFoldDB" id="A0A238XIX4"/>
<dbReference type="EMBL" id="FZNN01000011">
    <property type="protein sequence ID" value="SNR58877.1"/>
    <property type="molecule type" value="Genomic_DNA"/>
</dbReference>
<accession>A0A238XIX4</accession>
<protein>
    <submittedName>
        <fullName evidence="3">Uncharacterized conserved protein YraI</fullName>
    </submittedName>
</protein>
<keyword evidence="1" id="KW-0732">Signal</keyword>
<name>A0A238XIX4_9RHOB</name>
<keyword evidence="4" id="KW-1185">Reference proteome</keyword>
<evidence type="ECO:0000259" key="2">
    <source>
        <dbReference type="PROSITE" id="PS51781"/>
    </source>
</evidence>
<dbReference type="Pfam" id="PF06823">
    <property type="entry name" value="DUF1236"/>
    <property type="match status" value="1"/>
</dbReference>
<evidence type="ECO:0000313" key="3">
    <source>
        <dbReference type="EMBL" id="SNR58877.1"/>
    </source>
</evidence>
<gene>
    <name evidence="3" type="ORF">SAMN06265370_111132</name>
</gene>
<dbReference type="Pfam" id="PF08239">
    <property type="entry name" value="SH3_3"/>
    <property type="match status" value="1"/>
</dbReference>
<reference evidence="3 4" key="1">
    <citation type="submission" date="2017-06" db="EMBL/GenBank/DDBJ databases">
        <authorList>
            <person name="Kim H.J."/>
            <person name="Triplett B.A."/>
        </authorList>
    </citation>
    <scope>NUCLEOTIDE SEQUENCE [LARGE SCALE GENOMIC DNA]</scope>
    <source>
        <strain evidence="3 4">DSM 29052</strain>
    </source>
</reference>
<dbReference type="PROSITE" id="PS51781">
    <property type="entry name" value="SH3B"/>
    <property type="match status" value="1"/>
</dbReference>
<evidence type="ECO:0000313" key="4">
    <source>
        <dbReference type="Proteomes" id="UP000198417"/>
    </source>
</evidence>